<sequence length="53" mass="5723">MLTGAVGWWYFAFKPGIMRGTSPANVGKFTLDRVAILMKLGSGSTLVKSVFTI</sequence>
<dbReference type="AlphaFoldDB" id="A0A067R0F7"/>
<gene>
    <name evidence="1" type="ORF">L798_14436</name>
</gene>
<organism evidence="1 2">
    <name type="scientific">Zootermopsis nevadensis</name>
    <name type="common">Dampwood termite</name>
    <dbReference type="NCBI Taxonomy" id="136037"/>
    <lineage>
        <taxon>Eukaryota</taxon>
        <taxon>Metazoa</taxon>
        <taxon>Ecdysozoa</taxon>
        <taxon>Arthropoda</taxon>
        <taxon>Hexapoda</taxon>
        <taxon>Insecta</taxon>
        <taxon>Pterygota</taxon>
        <taxon>Neoptera</taxon>
        <taxon>Polyneoptera</taxon>
        <taxon>Dictyoptera</taxon>
        <taxon>Blattodea</taxon>
        <taxon>Blattoidea</taxon>
        <taxon>Termitoidae</taxon>
        <taxon>Termopsidae</taxon>
        <taxon>Zootermopsis</taxon>
    </lineage>
</organism>
<dbReference type="Proteomes" id="UP000027135">
    <property type="component" value="Unassembled WGS sequence"/>
</dbReference>
<keyword evidence="2" id="KW-1185">Reference proteome</keyword>
<evidence type="ECO:0000313" key="2">
    <source>
        <dbReference type="Proteomes" id="UP000027135"/>
    </source>
</evidence>
<dbReference type="InParanoid" id="A0A067R0F7"/>
<accession>A0A067R0F7</accession>
<evidence type="ECO:0000313" key="1">
    <source>
        <dbReference type="EMBL" id="KDR10914.1"/>
    </source>
</evidence>
<reference evidence="1 2" key="1">
    <citation type="journal article" date="2014" name="Nat. Commun.">
        <title>Molecular traces of alternative social organization in a termite genome.</title>
        <authorList>
            <person name="Terrapon N."/>
            <person name="Li C."/>
            <person name="Robertson H.M."/>
            <person name="Ji L."/>
            <person name="Meng X."/>
            <person name="Booth W."/>
            <person name="Chen Z."/>
            <person name="Childers C.P."/>
            <person name="Glastad K.M."/>
            <person name="Gokhale K."/>
            <person name="Gowin J."/>
            <person name="Gronenberg W."/>
            <person name="Hermansen R.A."/>
            <person name="Hu H."/>
            <person name="Hunt B.G."/>
            <person name="Huylmans A.K."/>
            <person name="Khalil S.M."/>
            <person name="Mitchell R.D."/>
            <person name="Munoz-Torres M.C."/>
            <person name="Mustard J.A."/>
            <person name="Pan H."/>
            <person name="Reese J.T."/>
            <person name="Scharf M.E."/>
            <person name="Sun F."/>
            <person name="Vogel H."/>
            <person name="Xiao J."/>
            <person name="Yang W."/>
            <person name="Yang Z."/>
            <person name="Yang Z."/>
            <person name="Zhou J."/>
            <person name="Zhu J."/>
            <person name="Brent C.S."/>
            <person name="Elsik C.G."/>
            <person name="Goodisman M.A."/>
            <person name="Liberles D.A."/>
            <person name="Roe R.M."/>
            <person name="Vargo E.L."/>
            <person name="Vilcinskas A."/>
            <person name="Wang J."/>
            <person name="Bornberg-Bauer E."/>
            <person name="Korb J."/>
            <person name="Zhang G."/>
            <person name="Liebig J."/>
        </authorList>
    </citation>
    <scope>NUCLEOTIDE SEQUENCE [LARGE SCALE GENOMIC DNA]</scope>
    <source>
        <tissue evidence="1">Whole organism</tissue>
    </source>
</reference>
<proteinExistence type="predicted"/>
<dbReference type="EMBL" id="KK853131">
    <property type="protein sequence ID" value="KDR10914.1"/>
    <property type="molecule type" value="Genomic_DNA"/>
</dbReference>
<protein>
    <submittedName>
        <fullName evidence="1">Uncharacterized protein</fullName>
    </submittedName>
</protein>
<name>A0A067R0F7_ZOONE</name>